<evidence type="ECO:0000256" key="5">
    <source>
        <dbReference type="ARBA" id="ARBA00013053"/>
    </source>
</evidence>
<dbReference type="PANTHER" id="PTHR42743">
    <property type="entry name" value="AMINO-ACID AMINOTRANSFERASE"/>
    <property type="match status" value="1"/>
</dbReference>
<evidence type="ECO:0000256" key="1">
    <source>
        <dbReference type="ARBA" id="ARBA00004824"/>
    </source>
</evidence>
<evidence type="ECO:0000256" key="4">
    <source>
        <dbReference type="ARBA" id="ARBA00009320"/>
    </source>
</evidence>
<evidence type="ECO:0000313" key="9">
    <source>
        <dbReference type="EMBL" id="GHE51345.1"/>
    </source>
</evidence>
<dbReference type="InterPro" id="IPR001544">
    <property type="entry name" value="Aminotrans_IV"/>
</dbReference>
<dbReference type="InterPro" id="IPR043131">
    <property type="entry name" value="BCAT-like_N"/>
</dbReference>
<evidence type="ECO:0000256" key="2">
    <source>
        <dbReference type="ARBA" id="ARBA00004931"/>
    </source>
</evidence>
<dbReference type="EC" id="2.6.1.42" evidence="5"/>
<name>A0ABQ3I3Q9_9BACT</name>
<dbReference type="Gene3D" id="3.20.10.10">
    <property type="entry name" value="D-amino Acid Aminotransferase, subunit A, domain 2"/>
    <property type="match status" value="1"/>
</dbReference>
<keyword evidence="9" id="KW-0032">Aminotransferase</keyword>
<dbReference type="Gene3D" id="3.30.470.10">
    <property type="match status" value="1"/>
</dbReference>
<dbReference type="Proteomes" id="UP000658258">
    <property type="component" value="Unassembled WGS sequence"/>
</dbReference>
<comment type="similarity">
    <text evidence="4">Belongs to the class-IV pyridoxal-phosphate-dependent aminotransferase family.</text>
</comment>
<organism evidence="9 10">
    <name type="scientific">Roseivirga thermotolerans</name>
    <dbReference type="NCBI Taxonomy" id="1758176"/>
    <lineage>
        <taxon>Bacteria</taxon>
        <taxon>Pseudomonadati</taxon>
        <taxon>Bacteroidota</taxon>
        <taxon>Cytophagia</taxon>
        <taxon>Cytophagales</taxon>
        <taxon>Roseivirgaceae</taxon>
        <taxon>Roseivirga</taxon>
    </lineage>
</organism>
<dbReference type="EMBL" id="BNAG01000001">
    <property type="protein sequence ID" value="GHE51345.1"/>
    <property type="molecule type" value="Genomic_DNA"/>
</dbReference>
<keyword evidence="9" id="KW-0808">Transferase</keyword>
<dbReference type="InterPro" id="IPR043132">
    <property type="entry name" value="BCAT-like_C"/>
</dbReference>
<accession>A0ABQ3I3Q9</accession>
<comment type="pathway">
    <text evidence="2">Amino-acid biosynthesis; L-valine biosynthesis; L-valine from pyruvate: step 4/4.</text>
</comment>
<evidence type="ECO:0000256" key="8">
    <source>
        <dbReference type="ARBA" id="ARBA00049229"/>
    </source>
</evidence>
<protein>
    <recommendedName>
        <fullName evidence="5">branched-chain-amino-acid transaminase</fullName>
        <ecNumber evidence="5">2.6.1.42</ecNumber>
    </recommendedName>
</protein>
<dbReference type="SUPFAM" id="SSF56752">
    <property type="entry name" value="D-aminoacid aminotransferase-like PLP-dependent enzymes"/>
    <property type="match status" value="1"/>
</dbReference>
<comment type="catalytic activity">
    <reaction evidence="6">
        <text>L-valine + 2-oxoglutarate = 3-methyl-2-oxobutanoate + L-glutamate</text>
        <dbReference type="Rhea" id="RHEA:24813"/>
        <dbReference type="ChEBI" id="CHEBI:11851"/>
        <dbReference type="ChEBI" id="CHEBI:16810"/>
        <dbReference type="ChEBI" id="CHEBI:29985"/>
        <dbReference type="ChEBI" id="CHEBI:57762"/>
        <dbReference type="EC" id="2.6.1.42"/>
    </reaction>
</comment>
<comment type="catalytic activity">
    <reaction evidence="8">
        <text>L-leucine + 2-oxoglutarate = 4-methyl-2-oxopentanoate + L-glutamate</text>
        <dbReference type="Rhea" id="RHEA:18321"/>
        <dbReference type="ChEBI" id="CHEBI:16810"/>
        <dbReference type="ChEBI" id="CHEBI:17865"/>
        <dbReference type="ChEBI" id="CHEBI:29985"/>
        <dbReference type="ChEBI" id="CHEBI:57427"/>
        <dbReference type="EC" id="2.6.1.42"/>
    </reaction>
</comment>
<dbReference type="InterPro" id="IPR050571">
    <property type="entry name" value="Class-IV_PLP-Dep_Aminotrnsfr"/>
</dbReference>
<dbReference type="GO" id="GO:0008483">
    <property type="term" value="F:transaminase activity"/>
    <property type="evidence" value="ECO:0007669"/>
    <property type="project" value="UniProtKB-KW"/>
</dbReference>
<evidence type="ECO:0000256" key="3">
    <source>
        <dbReference type="ARBA" id="ARBA00005072"/>
    </source>
</evidence>
<comment type="caution">
    <text evidence="9">The sequence shown here is derived from an EMBL/GenBank/DDBJ whole genome shotgun (WGS) entry which is preliminary data.</text>
</comment>
<dbReference type="CDD" id="cd00449">
    <property type="entry name" value="PLPDE_IV"/>
    <property type="match status" value="1"/>
</dbReference>
<dbReference type="Pfam" id="PF01063">
    <property type="entry name" value="Aminotran_4"/>
    <property type="match status" value="1"/>
</dbReference>
<sequence>MKPIHYFNGEFLHKVDIHISVDNVGFLRGFGVFEFFKAKGSSPIFIEDHLERLYRSAAGLGLEVPLSKEQFRETVKQLLVKNGMAYSSVKIVLSGGPSTDGFTPGPTEVLILNMPFADLDASVYAQGVSLMLCQYERDFPHIKSLYYANAVALQPEWKKQGHIDVLYYKGEYVSEVSRCNVFMVKDGVIKTNQEGVLSGITRMHAIEALKNRWPVEIAPLKLKELLSADEVFITSTTKKILPVVKLGDHQIGTGSPGLVSKAALEVFNAYIEDHLAGNQAACIS</sequence>
<reference evidence="10" key="1">
    <citation type="journal article" date="2019" name="Int. J. Syst. Evol. Microbiol.">
        <title>The Global Catalogue of Microorganisms (GCM) 10K type strain sequencing project: providing services to taxonomists for standard genome sequencing and annotation.</title>
        <authorList>
            <consortium name="The Broad Institute Genomics Platform"/>
            <consortium name="The Broad Institute Genome Sequencing Center for Infectious Disease"/>
            <person name="Wu L."/>
            <person name="Ma J."/>
        </authorList>
    </citation>
    <scope>NUCLEOTIDE SEQUENCE [LARGE SCALE GENOMIC DNA]</scope>
    <source>
        <strain evidence="10">CGMCC 1.15111</strain>
    </source>
</reference>
<evidence type="ECO:0000313" key="10">
    <source>
        <dbReference type="Proteomes" id="UP000658258"/>
    </source>
</evidence>
<comment type="catalytic activity">
    <reaction evidence="7">
        <text>L-isoleucine + 2-oxoglutarate = (S)-3-methyl-2-oxopentanoate + L-glutamate</text>
        <dbReference type="Rhea" id="RHEA:24801"/>
        <dbReference type="ChEBI" id="CHEBI:16810"/>
        <dbReference type="ChEBI" id="CHEBI:29985"/>
        <dbReference type="ChEBI" id="CHEBI:35146"/>
        <dbReference type="ChEBI" id="CHEBI:58045"/>
        <dbReference type="EC" id="2.6.1.42"/>
    </reaction>
</comment>
<keyword evidence="10" id="KW-1185">Reference proteome</keyword>
<dbReference type="PANTHER" id="PTHR42743:SF11">
    <property type="entry name" value="AMINODEOXYCHORISMATE LYASE"/>
    <property type="match status" value="1"/>
</dbReference>
<gene>
    <name evidence="9" type="primary">ilvE</name>
    <name evidence="9" type="ORF">GCM10011340_01870</name>
</gene>
<comment type="pathway">
    <text evidence="3">Amino-acid biosynthesis; L-leucine biosynthesis; L-leucine from 3-methyl-2-oxobutanoate: step 4/4.</text>
</comment>
<comment type="pathway">
    <text evidence="1">Amino-acid biosynthesis; L-isoleucine biosynthesis; L-isoleucine from 2-oxobutanoate: step 4/4.</text>
</comment>
<evidence type="ECO:0000256" key="6">
    <source>
        <dbReference type="ARBA" id="ARBA00048212"/>
    </source>
</evidence>
<dbReference type="InterPro" id="IPR036038">
    <property type="entry name" value="Aminotransferase-like"/>
</dbReference>
<dbReference type="RefSeq" id="WP_189628311.1">
    <property type="nucleotide sequence ID" value="NZ_BNAG01000001.1"/>
</dbReference>
<proteinExistence type="inferred from homology"/>
<evidence type="ECO:0000256" key="7">
    <source>
        <dbReference type="ARBA" id="ARBA00048798"/>
    </source>
</evidence>